<feature type="domain" description="DUF1285" evidence="1">
    <location>
        <begin position="16"/>
        <end position="82"/>
    </location>
</feature>
<dbReference type="InterPro" id="IPR048342">
    <property type="entry name" value="DUF1285_C"/>
</dbReference>
<reference evidence="3 4" key="1">
    <citation type="submission" date="2020-04" db="EMBL/GenBank/DDBJ databases">
        <title>Pseudoalteromonas caenipelagi sp. nov., isolated from a tidal flat.</title>
        <authorList>
            <person name="Park S."/>
            <person name="Yoon J.-H."/>
        </authorList>
    </citation>
    <scope>NUCLEOTIDE SEQUENCE [LARGE SCALE GENOMIC DNA]</scope>
    <source>
        <strain evidence="3 4">JBTF-M23</strain>
    </source>
</reference>
<proteinExistence type="predicted"/>
<evidence type="ECO:0000259" key="2">
    <source>
        <dbReference type="Pfam" id="PF21028"/>
    </source>
</evidence>
<dbReference type="Pfam" id="PF21028">
    <property type="entry name" value="DUF1285_C"/>
    <property type="match status" value="1"/>
</dbReference>
<evidence type="ECO:0000259" key="1">
    <source>
        <dbReference type="Pfam" id="PF06938"/>
    </source>
</evidence>
<dbReference type="Gene3D" id="2.30.270.10">
    <property type="entry name" value="duf1285 protein"/>
    <property type="match status" value="1"/>
</dbReference>
<sequence length="174" mass="20013">MSSLSDLIADLITPHAPTEQWSGQVCGGLDMAIDEQGRWFHQGSEIKRLGLLKLFASVLSCEQQRHWLTTPVERCEVQVADVAFLVCSWYRHSLADIDVLVAVDNLGRKWPICEQFPLRLQRFHQQELPYLQLGRGLQARVSRNSYYQWVEELAEQDNQGVYICSAGQQFYLTK</sequence>
<dbReference type="Pfam" id="PF06938">
    <property type="entry name" value="DUF1285_N"/>
    <property type="match status" value="1"/>
</dbReference>
<comment type="caution">
    <text evidence="3">The sequence shown here is derived from an EMBL/GenBank/DDBJ whole genome shotgun (WGS) entry which is preliminary data.</text>
</comment>
<accession>A0A849VCU0</accession>
<dbReference type="InterPro" id="IPR048341">
    <property type="entry name" value="DUF1285_N"/>
</dbReference>
<dbReference type="RefSeq" id="WP_171626182.1">
    <property type="nucleotide sequence ID" value="NZ_JABBPG010000004.1"/>
</dbReference>
<keyword evidence="4" id="KW-1185">Reference proteome</keyword>
<organism evidence="3 4">
    <name type="scientific">Pseudoalteromonas caenipelagi</name>
    <dbReference type="NCBI Taxonomy" id="2726988"/>
    <lineage>
        <taxon>Bacteria</taxon>
        <taxon>Pseudomonadati</taxon>
        <taxon>Pseudomonadota</taxon>
        <taxon>Gammaproteobacteria</taxon>
        <taxon>Alteromonadales</taxon>
        <taxon>Pseudoalteromonadaceae</taxon>
        <taxon>Pseudoalteromonas</taxon>
    </lineage>
</organism>
<dbReference type="InterPro" id="IPR023361">
    <property type="entry name" value="DUF1285_beta_roll_sf"/>
</dbReference>
<gene>
    <name evidence="3" type="ORF">HG263_11305</name>
</gene>
<dbReference type="Proteomes" id="UP000586305">
    <property type="component" value="Unassembled WGS sequence"/>
</dbReference>
<dbReference type="EMBL" id="JABBPG010000004">
    <property type="protein sequence ID" value="NOU51116.1"/>
    <property type="molecule type" value="Genomic_DNA"/>
</dbReference>
<evidence type="ECO:0000313" key="4">
    <source>
        <dbReference type="Proteomes" id="UP000586305"/>
    </source>
</evidence>
<dbReference type="AlphaFoldDB" id="A0A849VCU0"/>
<evidence type="ECO:0000313" key="3">
    <source>
        <dbReference type="EMBL" id="NOU51116.1"/>
    </source>
</evidence>
<protein>
    <submittedName>
        <fullName evidence="3">DUF1285 domain-containing protein</fullName>
    </submittedName>
</protein>
<dbReference type="Gene3D" id="3.10.540.10">
    <property type="entry name" value="duf1285 like domain"/>
    <property type="match status" value="1"/>
</dbReference>
<name>A0A849VCU0_9GAMM</name>
<feature type="domain" description="DUF1285" evidence="2">
    <location>
        <begin position="83"/>
        <end position="172"/>
    </location>
</feature>